<dbReference type="STRING" id="376427.SAMN04487954_12149"/>
<name>A0A1G9DFK4_9GAMM</name>
<proteinExistence type="predicted"/>
<keyword evidence="2" id="KW-1185">Reference proteome</keyword>
<accession>A0A1G9DFK4</accession>
<organism evidence="1 2">
    <name type="scientific">Billgrantia gudaonensis</name>
    <dbReference type="NCBI Taxonomy" id="376427"/>
    <lineage>
        <taxon>Bacteria</taxon>
        <taxon>Pseudomonadati</taxon>
        <taxon>Pseudomonadota</taxon>
        <taxon>Gammaproteobacteria</taxon>
        <taxon>Oceanospirillales</taxon>
        <taxon>Halomonadaceae</taxon>
        <taxon>Billgrantia</taxon>
    </lineage>
</organism>
<dbReference type="OrthoDB" id="5731018at2"/>
<evidence type="ECO:0008006" key="3">
    <source>
        <dbReference type="Google" id="ProtNLM"/>
    </source>
</evidence>
<dbReference type="EMBL" id="FNES01000021">
    <property type="protein sequence ID" value="SDK62649.1"/>
    <property type="molecule type" value="Genomic_DNA"/>
</dbReference>
<dbReference type="AlphaFoldDB" id="A0A1G9DFK4"/>
<gene>
    <name evidence="1" type="ORF">SAMN04487954_12149</name>
</gene>
<dbReference type="RefSeq" id="WP_089688956.1">
    <property type="nucleotide sequence ID" value="NZ_FNES01000021.1"/>
</dbReference>
<protein>
    <recommendedName>
        <fullName evidence="3">Preprotein translocase subunit YajC</fullName>
    </recommendedName>
</protein>
<evidence type="ECO:0000313" key="2">
    <source>
        <dbReference type="Proteomes" id="UP000198525"/>
    </source>
</evidence>
<sequence length="180" mass="20676">MVWVVIALALMLMVSPVMWLKPSPRQRRIVPLRNAAREAGVTVKLERPPLHGEKSAMPGYRWDFPVERPGPRFVLVRDSEASEALEPYLAGWRWRIEPLRPLPESAREPLEALVTRLPQDALVLESSEHGITLWWWESQDAARFRTYLDDFRRLREALAGKPDRPDRLRTFGAGGSSNDT</sequence>
<evidence type="ECO:0000313" key="1">
    <source>
        <dbReference type="EMBL" id="SDK62649.1"/>
    </source>
</evidence>
<dbReference type="Proteomes" id="UP000198525">
    <property type="component" value="Unassembled WGS sequence"/>
</dbReference>
<reference evidence="1 2" key="1">
    <citation type="submission" date="2016-10" db="EMBL/GenBank/DDBJ databases">
        <authorList>
            <person name="de Groot N.N."/>
        </authorList>
    </citation>
    <scope>NUCLEOTIDE SEQUENCE [LARGE SCALE GENOMIC DNA]</scope>
    <source>
        <strain evidence="1 2">CGMCC 1.6133</strain>
    </source>
</reference>